<organism evidence="1 2">
    <name type="scientific">Candidatus Portnoybacteria bacterium RIFCSPHIGHO2_12_FULL_38_9</name>
    <dbReference type="NCBI Taxonomy" id="1801997"/>
    <lineage>
        <taxon>Bacteria</taxon>
        <taxon>Candidatus Portnoyibacteriota</taxon>
    </lineage>
</organism>
<protein>
    <recommendedName>
        <fullName evidence="3">DUF559 domain-containing protein</fullName>
    </recommendedName>
</protein>
<sequence length="120" mass="14376">MFAKKYIADDGHKCDSFAEKIIDDWLYCRDIKHQRNIPYPNSPYTVDFLIKGKFVEFLGLNGELEKYDKNTKLKEKLAKKYRLKLIKIFPNDLFPINRLSEIIRIKKNIKFRAQLQSPRH</sequence>
<dbReference type="EMBL" id="MHNB01000006">
    <property type="protein sequence ID" value="OGZ37541.1"/>
    <property type="molecule type" value="Genomic_DNA"/>
</dbReference>
<dbReference type="AlphaFoldDB" id="A0A1G2FJ39"/>
<evidence type="ECO:0000313" key="1">
    <source>
        <dbReference type="EMBL" id="OGZ37541.1"/>
    </source>
</evidence>
<name>A0A1G2FJ39_9BACT</name>
<gene>
    <name evidence="1" type="ORF">A3J64_01530</name>
</gene>
<evidence type="ECO:0000313" key="2">
    <source>
        <dbReference type="Proteomes" id="UP000177061"/>
    </source>
</evidence>
<accession>A0A1G2FJ39</accession>
<evidence type="ECO:0008006" key="3">
    <source>
        <dbReference type="Google" id="ProtNLM"/>
    </source>
</evidence>
<comment type="caution">
    <text evidence="1">The sequence shown here is derived from an EMBL/GenBank/DDBJ whole genome shotgun (WGS) entry which is preliminary data.</text>
</comment>
<dbReference type="Proteomes" id="UP000177061">
    <property type="component" value="Unassembled WGS sequence"/>
</dbReference>
<reference evidence="1 2" key="1">
    <citation type="journal article" date="2016" name="Nat. Commun.">
        <title>Thousands of microbial genomes shed light on interconnected biogeochemical processes in an aquifer system.</title>
        <authorList>
            <person name="Anantharaman K."/>
            <person name="Brown C.T."/>
            <person name="Hug L.A."/>
            <person name="Sharon I."/>
            <person name="Castelle C.J."/>
            <person name="Probst A.J."/>
            <person name="Thomas B.C."/>
            <person name="Singh A."/>
            <person name="Wilkins M.J."/>
            <person name="Karaoz U."/>
            <person name="Brodie E.L."/>
            <person name="Williams K.H."/>
            <person name="Hubbard S.S."/>
            <person name="Banfield J.F."/>
        </authorList>
    </citation>
    <scope>NUCLEOTIDE SEQUENCE [LARGE SCALE GENOMIC DNA]</scope>
</reference>
<proteinExistence type="predicted"/>
<dbReference type="STRING" id="1801997.A3J64_01530"/>